<proteinExistence type="predicted"/>
<keyword evidence="2" id="KW-1185">Reference proteome</keyword>
<accession>A0ABS0URU3</accession>
<protein>
    <submittedName>
        <fullName evidence="1">Uncharacterized protein</fullName>
    </submittedName>
</protein>
<evidence type="ECO:0000313" key="2">
    <source>
        <dbReference type="Proteomes" id="UP000648914"/>
    </source>
</evidence>
<dbReference type="Proteomes" id="UP000648914">
    <property type="component" value="Unassembled WGS sequence"/>
</dbReference>
<comment type="caution">
    <text evidence="1">The sequence shown here is derived from an EMBL/GenBank/DDBJ whole genome shotgun (WGS) entry which is preliminary data.</text>
</comment>
<name>A0ABS0URU3_9PSED</name>
<sequence>MNYSYLSGFIYCFGDGVGEFLGDEEKSHHCVLGLREVVCGYIDERGLLSAVILGVQIRSCIKRNMSLDGLAYVDPPFNQDTSFPEEYFEGDLYDFLTSVLGLLDAEIKARGQKVFHRLIGRR</sequence>
<dbReference type="EMBL" id="JAEILG010000123">
    <property type="protein sequence ID" value="MBI6568312.1"/>
    <property type="molecule type" value="Genomic_DNA"/>
</dbReference>
<gene>
    <name evidence="1" type="ORF">YA0852_30015</name>
</gene>
<evidence type="ECO:0000313" key="1">
    <source>
        <dbReference type="EMBL" id="MBI6568312.1"/>
    </source>
</evidence>
<reference evidence="1 2" key="1">
    <citation type="submission" date="2020-12" db="EMBL/GenBank/DDBJ databases">
        <title>Comparative genomic insights into the epidemiology and virulence of plant pathogenic Pseudomonads from Turkey.</title>
        <authorList>
            <person name="Dillon M."/>
            <person name="Ruiz-Bedoya T."/>
            <person name="Bendalovic-Torma C."/>
            <person name="Guttman K.M."/>
            <person name="Kwak H."/>
            <person name="Middleton M.A."/>
            <person name="Wang P.W."/>
            <person name="Horuz S."/>
            <person name="Aysan Y."/>
            <person name="Guttman D.S."/>
        </authorList>
    </citation>
    <scope>NUCLEOTIDE SEQUENCE [LARGE SCALE GENOMIC DNA]</scope>
    <source>
        <strain evidence="1 2">S5_IA_2b</strain>
    </source>
</reference>
<dbReference type="RefSeq" id="WP_046067947.1">
    <property type="nucleotide sequence ID" value="NZ_CP011117.2"/>
</dbReference>
<organism evidence="1 2">
    <name type="scientific">Pseudomonas synxantha</name>
    <dbReference type="NCBI Taxonomy" id="47883"/>
    <lineage>
        <taxon>Bacteria</taxon>
        <taxon>Pseudomonadati</taxon>
        <taxon>Pseudomonadota</taxon>
        <taxon>Gammaproteobacteria</taxon>
        <taxon>Pseudomonadales</taxon>
        <taxon>Pseudomonadaceae</taxon>
        <taxon>Pseudomonas</taxon>
    </lineage>
</organism>